<sequence>MRAPERIGPGALRTARNAPPTPKRINMNPNFQLATIDGTTFTQGDTNPFPLGAPTSLLESIDADGDFVVLEYQGGLIVSIPEHQVRYVLEIEPTDTSREDASTI</sequence>
<keyword evidence="2" id="KW-0614">Plasmid</keyword>
<dbReference type="KEGG" id="arev:RVR_P169"/>
<geneLocation type="plasmid" evidence="2 3">
    <name>pRVR1</name>
</geneLocation>
<gene>
    <name evidence="2" type="ORF">RVR_P169</name>
</gene>
<feature type="region of interest" description="Disordered" evidence="1">
    <location>
        <begin position="1"/>
        <end position="28"/>
    </location>
</feature>
<dbReference type="Proteomes" id="UP000595703">
    <property type="component" value="Plasmid pRVR1"/>
</dbReference>
<name>A0A7U3LG95_9ACTN</name>
<accession>A0A7U3LG95</accession>
<dbReference type="EMBL" id="AP018366">
    <property type="protein sequence ID" value="BBG20689.1"/>
    <property type="molecule type" value="Genomic_DNA"/>
</dbReference>
<evidence type="ECO:0000256" key="1">
    <source>
        <dbReference type="SAM" id="MobiDB-lite"/>
    </source>
</evidence>
<keyword evidence="3" id="KW-1185">Reference proteome</keyword>
<proteinExistence type="predicted"/>
<dbReference type="AlphaFoldDB" id="A0A7U3LG95"/>
<reference evidence="2 3" key="1">
    <citation type="journal article" date="2020" name="Sci. Rep.">
        <title>beta-carboline chemical signals induce reveromycin production through a LuxR family regulator in Streptomyces sp. SN-593.</title>
        <authorList>
            <person name="Panthee S."/>
            <person name="Kito N."/>
            <person name="Hayashi T."/>
            <person name="Shimizu T."/>
            <person name="Ishikawa J."/>
            <person name="Hamamoto H."/>
            <person name="Osada H."/>
            <person name="Takahashi S."/>
        </authorList>
    </citation>
    <scope>NUCLEOTIDE SEQUENCE [LARGE SCALE GENOMIC DNA]</scope>
    <source>
        <strain evidence="2 3">SN-593</strain>
        <plasmid evidence="2 3">pRVR1</plasmid>
    </source>
</reference>
<organism evidence="2 3">
    <name type="scientific">Actinacidiphila reveromycinica</name>
    <dbReference type="NCBI Taxonomy" id="659352"/>
    <lineage>
        <taxon>Bacteria</taxon>
        <taxon>Bacillati</taxon>
        <taxon>Actinomycetota</taxon>
        <taxon>Actinomycetes</taxon>
        <taxon>Kitasatosporales</taxon>
        <taxon>Streptomycetaceae</taxon>
        <taxon>Actinacidiphila</taxon>
    </lineage>
</organism>
<evidence type="ECO:0000313" key="3">
    <source>
        <dbReference type="Proteomes" id="UP000595703"/>
    </source>
</evidence>
<protein>
    <submittedName>
        <fullName evidence="2">Uncharacterized protein</fullName>
    </submittedName>
</protein>
<evidence type="ECO:0000313" key="2">
    <source>
        <dbReference type="EMBL" id="BBG20689.1"/>
    </source>
</evidence>